<evidence type="ECO:0000256" key="11">
    <source>
        <dbReference type="ARBA" id="ARBA00022989"/>
    </source>
</evidence>
<evidence type="ECO:0000256" key="2">
    <source>
        <dbReference type="ARBA" id="ARBA00004771"/>
    </source>
</evidence>
<keyword evidence="9" id="KW-0319">Glycerol metabolism</keyword>
<evidence type="ECO:0000256" key="12">
    <source>
        <dbReference type="ARBA" id="ARBA00023098"/>
    </source>
</evidence>
<keyword evidence="6" id="KW-0444">Lipid biosynthesis</keyword>
<evidence type="ECO:0000256" key="6">
    <source>
        <dbReference type="ARBA" id="ARBA00022516"/>
    </source>
</evidence>
<proteinExistence type="inferred from homology"/>
<dbReference type="EC" id="2.3.1.20" evidence="5"/>
<dbReference type="AlphaFoldDB" id="A0A6A4Z109"/>
<comment type="similarity">
    <text evidence="4">Belongs to the diacylglycerol acyltransferase family.</text>
</comment>
<evidence type="ECO:0000256" key="1">
    <source>
        <dbReference type="ARBA" id="ARBA00004477"/>
    </source>
</evidence>
<evidence type="ECO:0000256" key="8">
    <source>
        <dbReference type="ARBA" id="ARBA00022692"/>
    </source>
</evidence>
<dbReference type="Proteomes" id="UP000469452">
    <property type="component" value="Unassembled WGS sequence"/>
</dbReference>
<evidence type="ECO:0000256" key="4">
    <source>
        <dbReference type="ARBA" id="ARBA00005420"/>
    </source>
</evidence>
<evidence type="ECO:0000256" key="3">
    <source>
        <dbReference type="ARBA" id="ARBA00005189"/>
    </source>
</evidence>
<keyword evidence="14" id="KW-0012">Acyltransferase</keyword>
<evidence type="ECO:0000256" key="14">
    <source>
        <dbReference type="ARBA" id="ARBA00023315"/>
    </source>
</evidence>
<dbReference type="PANTHER" id="PTHR12317:SF0">
    <property type="entry name" value="ACYLTRANSFERASE"/>
    <property type="match status" value="1"/>
</dbReference>
<dbReference type="InterPro" id="IPR007130">
    <property type="entry name" value="DAGAT"/>
</dbReference>
<evidence type="ECO:0000313" key="17">
    <source>
        <dbReference type="Proteomes" id="UP000469452"/>
    </source>
</evidence>
<reference evidence="16 17" key="1">
    <citation type="submission" date="2019-06" db="EMBL/GenBank/DDBJ databases">
        <title>Genomics analysis of Aphanomyces spp. identifies a new class of oomycete effector associated with host adaptation.</title>
        <authorList>
            <person name="Gaulin E."/>
        </authorList>
    </citation>
    <scope>NUCLEOTIDE SEQUENCE [LARGE SCALE GENOMIC DNA]</scope>
    <source>
        <strain evidence="16 17">E</strain>
    </source>
</reference>
<protein>
    <recommendedName>
        <fullName evidence="5">diacylglycerol O-acyltransferase</fullName>
        <ecNumber evidence="5">2.3.1.20</ecNumber>
    </recommendedName>
</protein>
<feature type="transmembrane region" description="Helical" evidence="15">
    <location>
        <begin position="274"/>
        <end position="296"/>
    </location>
</feature>
<evidence type="ECO:0000256" key="5">
    <source>
        <dbReference type="ARBA" id="ARBA00013244"/>
    </source>
</evidence>
<keyword evidence="7" id="KW-0808">Transferase</keyword>
<dbReference type="GO" id="GO:0019432">
    <property type="term" value="P:triglyceride biosynthetic process"/>
    <property type="evidence" value="ECO:0007669"/>
    <property type="project" value="TreeGrafter"/>
</dbReference>
<comment type="caution">
    <text evidence="16">The sequence shown here is derived from an EMBL/GenBank/DDBJ whole genome shotgun (WGS) entry which is preliminary data.</text>
</comment>
<feature type="transmembrane region" description="Helical" evidence="15">
    <location>
        <begin position="249"/>
        <end position="268"/>
    </location>
</feature>
<dbReference type="VEuPathDB" id="FungiDB:H257_03774"/>
<evidence type="ECO:0000256" key="7">
    <source>
        <dbReference type="ARBA" id="ARBA00022679"/>
    </source>
</evidence>
<dbReference type="GO" id="GO:0005789">
    <property type="term" value="C:endoplasmic reticulum membrane"/>
    <property type="evidence" value="ECO:0007669"/>
    <property type="project" value="UniProtKB-SubCell"/>
</dbReference>
<name>A0A6A4Z109_APHAT</name>
<dbReference type="Pfam" id="PF03982">
    <property type="entry name" value="DAGAT"/>
    <property type="match status" value="1"/>
</dbReference>
<keyword evidence="13 15" id="KW-0472">Membrane</keyword>
<keyword evidence="8 15" id="KW-0812">Transmembrane</keyword>
<comment type="subcellular location">
    <subcellularLocation>
        <location evidence="1">Endoplasmic reticulum membrane</location>
        <topology evidence="1">Multi-pass membrane protein</topology>
    </subcellularLocation>
</comment>
<evidence type="ECO:0000256" key="10">
    <source>
        <dbReference type="ARBA" id="ARBA00022824"/>
    </source>
</evidence>
<evidence type="ECO:0000256" key="15">
    <source>
        <dbReference type="SAM" id="Phobius"/>
    </source>
</evidence>
<dbReference type="CDD" id="cd07987">
    <property type="entry name" value="LPLAT_MGAT-like"/>
    <property type="match status" value="1"/>
</dbReference>
<dbReference type="EMBL" id="VJMI01020489">
    <property type="protein sequence ID" value="KAF0704203.1"/>
    <property type="molecule type" value="Genomic_DNA"/>
</dbReference>
<keyword evidence="11 15" id="KW-1133">Transmembrane helix</keyword>
<gene>
    <name evidence="16" type="ORF">AaE_015056</name>
</gene>
<dbReference type="VEuPathDB" id="FungiDB:H257_03773"/>
<dbReference type="PANTHER" id="PTHR12317">
    <property type="entry name" value="DIACYLGLYCEROL O-ACYLTRANSFERASE"/>
    <property type="match status" value="1"/>
</dbReference>
<evidence type="ECO:0000256" key="13">
    <source>
        <dbReference type="ARBA" id="ARBA00023136"/>
    </source>
</evidence>
<dbReference type="GO" id="GO:0004144">
    <property type="term" value="F:diacylglycerol O-acyltransferase activity"/>
    <property type="evidence" value="ECO:0007669"/>
    <property type="project" value="UniProtKB-EC"/>
</dbReference>
<dbReference type="GO" id="GO:0006071">
    <property type="term" value="P:glycerol metabolic process"/>
    <property type="evidence" value="ECO:0007669"/>
    <property type="project" value="UniProtKB-KW"/>
</dbReference>
<organism evidence="16 17">
    <name type="scientific">Aphanomyces astaci</name>
    <name type="common">Crayfish plague agent</name>
    <dbReference type="NCBI Taxonomy" id="112090"/>
    <lineage>
        <taxon>Eukaryota</taxon>
        <taxon>Sar</taxon>
        <taxon>Stramenopiles</taxon>
        <taxon>Oomycota</taxon>
        <taxon>Saprolegniomycetes</taxon>
        <taxon>Saprolegniales</taxon>
        <taxon>Verrucalvaceae</taxon>
        <taxon>Aphanomyces</taxon>
    </lineage>
</organism>
<evidence type="ECO:0000313" key="16">
    <source>
        <dbReference type="EMBL" id="KAF0704203.1"/>
    </source>
</evidence>
<comment type="pathway">
    <text evidence="3">Lipid metabolism.</text>
</comment>
<sequence length="573" mass="64851">MWERLFPHHPALVLLPTPYFYVPILREVLLWLGCVEATETVAHDALNNGLSLLYYPFNVRIENEVTVGGAPNAMSLAFDSESQPSLALVKLAMMHGVSLIPVLALCTPANSERRLQWMPLLPARLEHAVAWMSSVVLSLGAIGTCKSKATVVFGSPLHVERNARPSHEEVQEVYATRDGFLRLIGLADIESRDRGDDSHKYSNLVSDMREVKKSGSAASKPAAAAASKDDGVVRLHHPDPSFCDTLPPFLFNALELLFSIIAIHYLVWPVFTGVFLYYIHTLGYTYVSVALILAYVPTFLNNAHMKLTPKEGGMQWDWLRQHSAWKFMCSYTKYVRSILQHFLVDHCNESHYVFAYHPHGILILSRISTYAGNFEALFPGIVARALGATPMFYIPMAREICLWLAAVDASRKNAERILKDKMSVIVYPGGSKEIFLTDPESKQTTLVLNKRLGFIRLAVRYGADIVPTFVFGEKWMYNIWNPPKSVRHFFLSTLKVPLLLFWGRGFTWLPKRLTGKRKFGVVHGKPIPVVQNENPTEEELVKIHTLYVEELKDLFLRYKAQFGYDDDETLVIQ</sequence>
<comment type="pathway">
    <text evidence="2">Glycerolipid metabolism; triacylglycerol biosynthesis.</text>
</comment>
<keyword evidence="12" id="KW-0443">Lipid metabolism</keyword>
<accession>A0A6A4Z109</accession>
<keyword evidence="10" id="KW-0256">Endoplasmic reticulum</keyword>
<evidence type="ECO:0000256" key="9">
    <source>
        <dbReference type="ARBA" id="ARBA00022798"/>
    </source>
</evidence>